<evidence type="ECO:0000313" key="2">
    <source>
        <dbReference type="EMBL" id="UYV63416.1"/>
    </source>
</evidence>
<reference evidence="2 3" key="1">
    <citation type="submission" date="2022-01" db="EMBL/GenBank/DDBJ databases">
        <title>A chromosomal length assembly of Cordylochernes scorpioides.</title>
        <authorList>
            <person name="Zeh D."/>
            <person name="Zeh J."/>
        </authorList>
    </citation>
    <scope>NUCLEOTIDE SEQUENCE [LARGE SCALE GENOMIC DNA]</scope>
    <source>
        <strain evidence="2">IN4F17</strain>
        <tissue evidence="2">Whole Body</tissue>
    </source>
</reference>
<dbReference type="Proteomes" id="UP001235939">
    <property type="component" value="Chromosome 02"/>
</dbReference>
<dbReference type="Gene3D" id="3.40.449.10">
    <property type="entry name" value="Phosphoenolpyruvate Carboxykinase, domain 1"/>
    <property type="match status" value="1"/>
</dbReference>
<dbReference type="PANTHER" id="PTHR11561:SF0">
    <property type="entry name" value="PHOSPHOENOLPYRUVATE CARBOXYKINASE [GTP]-RELATED"/>
    <property type="match status" value="1"/>
</dbReference>
<organism evidence="2 3">
    <name type="scientific">Cordylochernes scorpioides</name>
    <dbReference type="NCBI Taxonomy" id="51811"/>
    <lineage>
        <taxon>Eukaryota</taxon>
        <taxon>Metazoa</taxon>
        <taxon>Ecdysozoa</taxon>
        <taxon>Arthropoda</taxon>
        <taxon>Chelicerata</taxon>
        <taxon>Arachnida</taxon>
        <taxon>Pseudoscorpiones</taxon>
        <taxon>Cheliferoidea</taxon>
        <taxon>Chernetidae</taxon>
        <taxon>Cordylochernes</taxon>
    </lineage>
</organism>
<dbReference type="InterPro" id="IPR035078">
    <property type="entry name" value="PEP_carboxykinase_GTP_N"/>
</dbReference>
<dbReference type="InterPro" id="IPR008210">
    <property type="entry name" value="PEP_carboxykinase_N"/>
</dbReference>
<feature type="domain" description="Phosphoenolpyruvate carboxykinase GTP-utilising N-terminal" evidence="1">
    <location>
        <begin position="196"/>
        <end position="240"/>
    </location>
</feature>
<sequence>MSSGELPVREMSEIVAVQRPAKRYRRLQRWRGGHAGASPPGRRSHLTVSPALGGCGRRALLQCALLISPSLLLRGPCGGHHNATGPARPAPSGAPGVESACLHRLRLHRPVAGPPLLVLSAVRPVIQEVFSIIDRPPDLQSWIFPVSLKDHTITISSAAKLLTKGCTSKDLIQNGVRNLSVVHGDLSRLKPKVRSFVEDQAKLCQPDQIHICDGSEAENDYLLNLMQKHGMIMPLPKYDNWRDWDYTKGRDMSDVTIEMAREPV</sequence>
<keyword evidence="3" id="KW-1185">Reference proteome</keyword>
<accession>A0ABY6K3I1</accession>
<protein>
    <submittedName>
        <fullName evidence="2">PCK1</fullName>
    </submittedName>
</protein>
<name>A0ABY6K3I1_9ARAC</name>
<gene>
    <name evidence="2" type="ORF">LAZ67_2004011</name>
</gene>
<evidence type="ECO:0000313" key="3">
    <source>
        <dbReference type="Proteomes" id="UP001235939"/>
    </source>
</evidence>
<dbReference type="Pfam" id="PF17297">
    <property type="entry name" value="PEPCK_N"/>
    <property type="match status" value="1"/>
</dbReference>
<dbReference type="InterPro" id="IPR008209">
    <property type="entry name" value="PEP_carboxykinase_GTP"/>
</dbReference>
<proteinExistence type="predicted"/>
<evidence type="ECO:0000259" key="1">
    <source>
        <dbReference type="Pfam" id="PF17297"/>
    </source>
</evidence>
<dbReference type="PANTHER" id="PTHR11561">
    <property type="entry name" value="PHOSPHOENOLPYRUVATE CARBOXYKINASE"/>
    <property type="match status" value="1"/>
</dbReference>
<dbReference type="SUPFAM" id="SSF68923">
    <property type="entry name" value="PEP carboxykinase N-terminal domain"/>
    <property type="match status" value="1"/>
</dbReference>
<dbReference type="EMBL" id="CP092864">
    <property type="protein sequence ID" value="UYV63416.1"/>
    <property type="molecule type" value="Genomic_DNA"/>
</dbReference>